<dbReference type="EMBL" id="MCGE01000007">
    <property type="protein sequence ID" value="ORZ19740.1"/>
    <property type="molecule type" value="Genomic_DNA"/>
</dbReference>
<feature type="region of interest" description="Disordered" evidence="2">
    <location>
        <begin position="1"/>
        <end position="22"/>
    </location>
</feature>
<feature type="region of interest" description="Disordered" evidence="2">
    <location>
        <begin position="201"/>
        <end position="229"/>
    </location>
</feature>
<feature type="region of interest" description="Disordered" evidence="2">
    <location>
        <begin position="160"/>
        <end position="182"/>
    </location>
</feature>
<feature type="compositionally biased region" description="Polar residues" evidence="2">
    <location>
        <begin position="832"/>
        <end position="841"/>
    </location>
</feature>
<evidence type="ECO:0000256" key="1">
    <source>
        <dbReference type="SAM" id="Coils"/>
    </source>
</evidence>
<feature type="compositionally biased region" description="Low complexity" evidence="2">
    <location>
        <begin position="619"/>
        <end position="637"/>
    </location>
</feature>
<dbReference type="AlphaFoldDB" id="A0A1X2INZ6"/>
<accession>A0A1X2INZ6</accession>
<feature type="compositionally biased region" description="Polar residues" evidence="2">
    <location>
        <begin position="1"/>
        <end position="18"/>
    </location>
</feature>
<evidence type="ECO:0000313" key="3">
    <source>
        <dbReference type="EMBL" id="ORZ19740.1"/>
    </source>
</evidence>
<dbReference type="STRING" id="90262.A0A1X2INZ6"/>
<feature type="region of interest" description="Disordered" evidence="2">
    <location>
        <begin position="741"/>
        <end position="782"/>
    </location>
</feature>
<feature type="coiled-coil region" evidence="1">
    <location>
        <begin position="672"/>
        <end position="706"/>
    </location>
</feature>
<protein>
    <submittedName>
        <fullName evidence="3">Uncharacterized protein</fullName>
    </submittedName>
</protein>
<keyword evidence="4" id="KW-1185">Reference proteome</keyword>
<sequence>MTNDNAALSFSDDSSNKSPPTPFMLKEELYQELDELLTAFRSDAQRQFCMDQGIIQKDDLEGMQQTVQQLQYSLRANNHPHQHQQLWLSLTRIIQTILQHYGHACQQRNMRLLDEFLTNQYITDWHRLKQQWDTKVKENQHLHLILEDIILLAQSWHQQHHHTNNNNNNSSNSSNGNPKSINKPIVMMASLSTLPQRLSSATKRSSLVSKRKSVPIPSPPSSSSSHLSFSSLSSSTSEDILTSILATFDYPPGAYMVTIDNHNYKQLGLQHSKIGTRQIIFDGHQLSTNDIISMMHHLSDAFSSLFTATAQTHLAAIDTQIKKAQPFYTLNSMKQLLTQIMEESTTLTSNFGYQQNTTEPTDNACCNSHYHRQHQQHQPTPVTTTSSSITPHHRISKTSSPQPLTHSSLAVLTPFRLSSPAPTNQPWDHPIPIPSFAPAPWQLPDLLKPRYPYNPLLFGLLRRKTGIIINNNQQQPPSTSTFVKHAHHSSQNRTVSPPPSHKGKKKSSTIPTTKNIVNTNAPNKHAPHHYHASSSATINDGTDNNNNNYHAPPIRPTPSRTCDITAPSSPLLRHHQRRYDNYICSSTGRAKRYLDPVVMQSREDKFKTADENDDDESSNIDSSISSSSNCSSNGNSNSNSMAVAVAPFTSVSVDKLSFYLGKIAGQFYQDLLTHTRIRYQEAQDTLDALERQMLELYRHLQLASSRAVMHRALMIVQELDNQQHHYYYHYQQQQQQQQQGQCSEFGCGHPQQQSYDDDDSLPFGDSNIQSTTTTDSYSQAGSRSLVNRWTPICIDHSHAKDNNGRASTEPQQPPPATFYHALPPGDGHPANIMTTSETTIQAEHPPPPSKEDLVILPSKSKSLTTSQHMDNPTLTATS</sequence>
<feature type="compositionally biased region" description="Low complexity" evidence="2">
    <location>
        <begin position="376"/>
        <end position="390"/>
    </location>
</feature>
<comment type="caution">
    <text evidence="3">The sequence shown here is derived from an EMBL/GenBank/DDBJ whole genome shotgun (WGS) entry which is preliminary data.</text>
</comment>
<evidence type="ECO:0000313" key="4">
    <source>
        <dbReference type="Proteomes" id="UP000193560"/>
    </source>
</evidence>
<reference evidence="3 4" key="1">
    <citation type="submission" date="2016-07" db="EMBL/GenBank/DDBJ databases">
        <title>Pervasive Adenine N6-methylation of Active Genes in Fungi.</title>
        <authorList>
            <consortium name="DOE Joint Genome Institute"/>
            <person name="Mondo S.J."/>
            <person name="Dannebaum R.O."/>
            <person name="Kuo R.C."/>
            <person name="Labutti K."/>
            <person name="Haridas S."/>
            <person name="Kuo A."/>
            <person name="Salamov A."/>
            <person name="Ahrendt S.R."/>
            <person name="Lipzen A."/>
            <person name="Sullivan W."/>
            <person name="Andreopoulos W.B."/>
            <person name="Clum A."/>
            <person name="Lindquist E."/>
            <person name="Daum C."/>
            <person name="Ramamoorthy G.K."/>
            <person name="Gryganskyi A."/>
            <person name="Culley D."/>
            <person name="Magnuson J.K."/>
            <person name="James T.Y."/>
            <person name="O'Malley M.A."/>
            <person name="Stajich J.E."/>
            <person name="Spatafora J.W."/>
            <person name="Visel A."/>
            <person name="Grigoriev I.V."/>
        </authorList>
    </citation>
    <scope>NUCLEOTIDE SEQUENCE [LARGE SCALE GENOMIC DNA]</scope>
    <source>
        <strain evidence="3 4">NRRL 1336</strain>
    </source>
</reference>
<keyword evidence="1" id="KW-0175">Coiled coil</keyword>
<dbReference type="OrthoDB" id="2288095at2759"/>
<feature type="compositionally biased region" description="Polar residues" evidence="2">
    <location>
        <begin position="509"/>
        <end position="522"/>
    </location>
</feature>
<gene>
    <name evidence="3" type="ORF">BCR42DRAFT_410406</name>
</gene>
<feature type="compositionally biased region" description="Polar residues" evidence="2">
    <location>
        <begin position="766"/>
        <end position="782"/>
    </location>
</feature>
<feature type="compositionally biased region" description="Low complexity" evidence="2">
    <location>
        <begin position="164"/>
        <end position="177"/>
    </location>
</feature>
<evidence type="ECO:0000256" key="2">
    <source>
        <dbReference type="SAM" id="MobiDB-lite"/>
    </source>
</evidence>
<feature type="region of interest" description="Disordered" evidence="2">
    <location>
        <begin position="473"/>
        <end position="561"/>
    </location>
</feature>
<feature type="region of interest" description="Disordered" evidence="2">
    <location>
        <begin position="796"/>
        <end position="878"/>
    </location>
</feature>
<organism evidence="3 4">
    <name type="scientific">Absidia repens</name>
    <dbReference type="NCBI Taxonomy" id="90262"/>
    <lineage>
        <taxon>Eukaryota</taxon>
        <taxon>Fungi</taxon>
        <taxon>Fungi incertae sedis</taxon>
        <taxon>Mucoromycota</taxon>
        <taxon>Mucoromycotina</taxon>
        <taxon>Mucoromycetes</taxon>
        <taxon>Mucorales</taxon>
        <taxon>Cunninghamellaceae</taxon>
        <taxon>Absidia</taxon>
    </lineage>
</organism>
<dbReference type="Proteomes" id="UP000193560">
    <property type="component" value="Unassembled WGS sequence"/>
</dbReference>
<feature type="compositionally biased region" description="Polar residues" evidence="2">
    <location>
        <begin position="473"/>
        <end position="482"/>
    </location>
</feature>
<name>A0A1X2INZ6_9FUNG</name>
<feature type="region of interest" description="Disordered" evidence="2">
    <location>
        <begin position="371"/>
        <end position="405"/>
    </location>
</feature>
<feature type="compositionally biased region" description="Polar residues" evidence="2">
    <location>
        <begin position="859"/>
        <end position="878"/>
    </location>
</feature>
<feature type="region of interest" description="Disordered" evidence="2">
    <location>
        <begin position="606"/>
        <end position="637"/>
    </location>
</feature>
<proteinExistence type="predicted"/>